<dbReference type="Pfam" id="PF11528">
    <property type="entry name" value="DUF3224"/>
    <property type="match status" value="1"/>
</dbReference>
<dbReference type="SUPFAM" id="SSF159238">
    <property type="entry name" value="SO1590-like"/>
    <property type="match status" value="1"/>
</dbReference>
<dbReference type="AlphaFoldDB" id="A0A7Y6A3R0"/>
<dbReference type="InterPro" id="IPR023159">
    <property type="entry name" value="SO1590-like_sf"/>
</dbReference>
<dbReference type="Gene3D" id="2.40.350.10">
    <property type="entry name" value="SO1590-like"/>
    <property type="match status" value="1"/>
</dbReference>
<organism evidence="1 2">
    <name type="scientific">Cellulomonas humilata</name>
    <dbReference type="NCBI Taxonomy" id="144055"/>
    <lineage>
        <taxon>Bacteria</taxon>
        <taxon>Bacillati</taxon>
        <taxon>Actinomycetota</taxon>
        <taxon>Actinomycetes</taxon>
        <taxon>Micrococcales</taxon>
        <taxon>Cellulomonadaceae</taxon>
        <taxon>Cellulomonas</taxon>
    </lineage>
</organism>
<dbReference type="Proteomes" id="UP000565724">
    <property type="component" value="Unassembled WGS sequence"/>
</dbReference>
<accession>A0A7Y6A3R0</accession>
<protein>
    <submittedName>
        <fullName evidence="1">DUF3224 domain-containing protein</fullName>
    </submittedName>
</protein>
<gene>
    <name evidence="1" type="ORF">HP550_18265</name>
</gene>
<sequence>MITEGTFTVSGFAGVPVAQDAEPVSTALSVGVATMVKQYAGGVAGRSTTLFTSAFDPERGVGTYVAMESFEGSLDGRSGTFNFVHAASTHGTDRYDEHFVVVPSSGTGELAGITGSGALEVDADGTHRMRFDYTLD</sequence>
<evidence type="ECO:0000313" key="1">
    <source>
        <dbReference type="EMBL" id="NUU19198.1"/>
    </source>
</evidence>
<reference evidence="1 2" key="1">
    <citation type="submission" date="2020-05" db="EMBL/GenBank/DDBJ databases">
        <title>Genome Sequencing of Type Strains.</title>
        <authorList>
            <person name="Lemaire J.F."/>
            <person name="Inderbitzin P."/>
            <person name="Gregorio O.A."/>
            <person name="Collins S.B."/>
            <person name="Wespe N."/>
            <person name="Knight-Connoni V."/>
        </authorList>
    </citation>
    <scope>NUCLEOTIDE SEQUENCE [LARGE SCALE GENOMIC DNA]</scope>
    <source>
        <strain evidence="1 2">ATCC 25174</strain>
    </source>
</reference>
<keyword evidence="2" id="KW-1185">Reference proteome</keyword>
<dbReference type="RefSeq" id="WP_175349102.1">
    <property type="nucleotide sequence ID" value="NZ_JABMCI010000070.1"/>
</dbReference>
<proteinExistence type="predicted"/>
<dbReference type="EMBL" id="JABMCI010000070">
    <property type="protein sequence ID" value="NUU19198.1"/>
    <property type="molecule type" value="Genomic_DNA"/>
</dbReference>
<evidence type="ECO:0000313" key="2">
    <source>
        <dbReference type="Proteomes" id="UP000565724"/>
    </source>
</evidence>
<name>A0A7Y6A3R0_9CELL</name>
<dbReference type="InterPro" id="IPR021607">
    <property type="entry name" value="DUF3224"/>
</dbReference>
<comment type="caution">
    <text evidence="1">The sequence shown here is derived from an EMBL/GenBank/DDBJ whole genome shotgun (WGS) entry which is preliminary data.</text>
</comment>